<evidence type="ECO:0000256" key="2">
    <source>
        <dbReference type="ARBA" id="ARBA00022857"/>
    </source>
</evidence>
<evidence type="ECO:0000313" key="6">
    <source>
        <dbReference type="Proteomes" id="UP000248806"/>
    </source>
</evidence>
<evidence type="ECO:0000256" key="4">
    <source>
        <dbReference type="RuleBase" id="RU000363"/>
    </source>
</evidence>
<proteinExistence type="inferred from homology"/>
<dbReference type="CDD" id="cd05324">
    <property type="entry name" value="carb_red_PTCR-like_SDR_c"/>
    <property type="match status" value="1"/>
</dbReference>
<dbReference type="InterPro" id="IPR036291">
    <property type="entry name" value="NAD(P)-bd_dom_sf"/>
</dbReference>
<gene>
    <name evidence="5" type="ORF">EI42_01712</name>
</gene>
<dbReference type="EMBL" id="QKUF01000004">
    <property type="protein sequence ID" value="PZW32620.1"/>
    <property type="molecule type" value="Genomic_DNA"/>
</dbReference>
<dbReference type="GO" id="GO:0016616">
    <property type="term" value="F:oxidoreductase activity, acting on the CH-OH group of donors, NAD or NADP as acceptor"/>
    <property type="evidence" value="ECO:0007669"/>
    <property type="project" value="InterPro"/>
</dbReference>
<dbReference type="PRINTS" id="PR00080">
    <property type="entry name" value="SDRFAMILY"/>
</dbReference>
<evidence type="ECO:0000256" key="1">
    <source>
        <dbReference type="ARBA" id="ARBA00006484"/>
    </source>
</evidence>
<protein>
    <submittedName>
        <fullName evidence="5">NAD(P)-dependent dehydrogenase (Short-subunit alcohol dehydrogenase family)</fullName>
    </submittedName>
</protein>
<keyword evidence="3" id="KW-0560">Oxidoreductase</keyword>
<dbReference type="RefSeq" id="WP_111320830.1">
    <property type="nucleotide sequence ID" value="NZ_BIFX01000002.1"/>
</dbReference>
<dbReference type="Proteomes" id="UP000248806">
    <property type="component" value="Unassembled WGS sequence"/>
</dbReference>
<comment type="similarity">
    <text evidence="1 4">Belongs to the short-chain dehydrogenases/reductases (SDR) family.</text>
</comment>
<organism evidence="5 6">
    <name type="scientific">Thermosporothrix hazakensis</name>
    <dbReference type="NCBI Taxonomy" id="644383"/>
    <lineage>
        <taxon>Bacteria</taxon>
        <taxon>Bacillati</taxon>
        <taxon>Chloroflexota</taxon>
        <taxon>Ktedonobacteria</taxon>
        <taxon>Ktedonobacterales</taxon>
        <taxon>Thermosporotrichaceae</taxon>
        <taxon>Thermosporothrix</taxon>
    </lineage>
</organism>
<dbReference type="OrthoDB" id="5786478at2"/>
<dbReference type="InterPro" id="IPR045313">
    <property type="entry name" value="CBR1-like"/>
</dbReference>
<dbReference type="PANTHER" id="PTHR43490:SF99">
    <property type="entry name" value="SHORT-CHAIN DEHYDROGENASE_REDUCTASE"/>
    <property type="match status" value="1"/>
</dbReference>
<sequence length="240" mass="25577">MSQEKKIALVTGATKGIGFEIARQLGEQGMLVLIGARARGDEAARKLQEEGIEARAIMLDLCDQRSIDTAARLIEDTYARLDVLVNNAAVVAPEKALPSKQTPDSLRFTYETNVFGTFAVTQAMIPLLRRSPAGRIVNMTSGLASLSMSSEASADLLLHFSVAYSSSKAAVNAFTIYFAKELEQAGIKVNAADPGRVATDMNPTATRTPRQGAAVAVQLATLSADGPTGGFFDEKGRLPW</sequence>
<keyword evidence="2" id="KW-0521">NADP</keyword>
<accession>A0A326U9C5</accession>
<dbReference type="PRINTS" id="PR00081">
    <property type="entry name" value="GDHRDH"/>
</dbReference>
<dbReference type="InterPro" id="IPR002347">
    <property type="entry name" value="SDR_fam"/>
</dbReference>
<comment type="caution">
    <text evidence="5">The sequence shown here is derived from an EMBL/GenBank/DDBJ whole genome shotgun (WGS) entry which is preliminary data.</text>
</comment>
<dbReference type="PANTHER" id="PTHR43490">
    <property type="entry name" value="(+)-NEOMENTHOL DEHYDROGENASE"/>
    <property type="match status" value="1"/>
</dbReference>
<dbReference type="AlphaFoldDB" id="A0A326U9C5"/>
<reference evidence="5 6" key="1">
    <citation type="submission" date="2018-06" db="EMBL/GenBank/DDBJ databases">
        <title>Genomic Encyclopedia of Archaeal and Bacterial Type Strains, Phase II (KMG-II): from individual species to whole genera.</title>
        <authorList>
            <person name="Goeker M."/>
        </authorList>
    </citation>
    <scope>NUCLEOTIDE SEQUENCE [LARGE SCALE GENOMIC DNA]</scope>
    <source>
        <strain evidence="5 6">ATCC BAA-1881</strain>
    </source>
</reference>
<evidence type="ECO:0000313" key="5">
    <source>
        <dbReference type="EMBL" id="PZW32620.1"/>
    </source>
</evidence>
<dbReference type="Gene3D" id="3.40.50.720">
    <property type="entry name" value="NAD(P)-binding Rossmann-like Domain"/>
    <property type="match status" value="1"/>
</dbReference>
<evidence type="ECO:0000256" key="3">
    <source>
        <dbReference type="ARBA" id="ARBA00023002"/>
    </source>
</evidence>
<dbReference type="Pfam" id="PF00106">
    <property type="entry name" value="adh_short"/>
    <property type="match status" value="1"/>
</dbReference>
<name>A0A326U9C5_THEHA</name>
<dbReference type="SUPFAM" id="SSF51735">
    <property type="entry name" value="NAD(P)-binding Rossmann-fold domains"/>
    <property type="match status" value="1"/>
</dbReference>
<keyword evidence="6" id="KW-1185">Reference proteome</keyword>